<evidence type="ECO:0000256" key="1">
    <source>
        <dbReference type="SAM" id="MobiDB-lite"/>
    </source>
</evidence>
<evidence type="ECO:0000313" key="5">
    <source>
        <dbReference type="Proteomes" id="UP000619479"/>
    </source>
</evidence>
<dbReference type="Proteomes" id="UP000619479">
    <property type="component" value="Unassembled WGS sequence"/>
</dbReference>
<accession>A0A919IN52</accession>
<dbReference type="InterPro" id="IPR008613">
    <property type="entry name" value="Excalibur_Ca-bd_domain"/>
</dbReference>
<feature type="compositionally biased region" description="Pro residues" evidence="1">
    <location>
        <begin position="1"/>
        <end position="10"/>
    </location>
</feature>
<keyword evidence="2" id="KW-1133">Transmembrane helix</keyword>
<dbReference type="SMART" id="SM00894">
    <property type="entry name" value="Excalibur"/>
    <property type="match status" value="2"/>
</dbReference>
<gene>
    <name evidence="4" type="ORF">Acy02nite_62690</name>
</gene>
<feature type="domain" description="Excalibur calcium-binding" evidence="3">
    <location>
        <begin position="241"/>
        <end position="278"/>
    </location>
</feature>
<dbReference type="AlphaFoldDB" id="A0A919IN52"/>
<evidence type="ECO:0000259" key="3">
    <source>
        <dbReference type="SMART" id="SM00894"/>
    </source>
</evidence>
<feature type="region of interest" description="Disordered" evidence="1">
    <location>
        <begin position="1"/>
        <end position="25"/>
    </location>
</feature>
<reference evidence="4" key="1">
    <citation type="submission" date="2021-01" db="EMBL/GenBank/DDBJ databases">
        <title>Whole genome shotgun sequence of Actinoplanes cyaneus NBRC 14990.</title>
        <authorList>
            <person name="Komaki H."/>
            <person name="Tamura T."/>
        </authorList>
    </citation>
    <scope>NUCLEOTIDE SEQUENCE</scope>
    <source>
        <strain evidence="4">NBRC 14990</strain>
    </source>
</reference>
<feature type="compositionally biased region" description="Acidic residues" evidence="1">
    <location>
        <begin position="213"/>
        <end position="237"/>
    </location>
</feature>
<keyword evidence="5" id="KW-1185">Reference proteome</keyword>
<feature type="compositionally biased region" description="Basic and acidic residues" evidence="1">
    <location>
        <begin position="191"/>
        <end position="206"/>
    </location>
</feature>
<feature type="transmembrane region" description="Helical" evidence="2">
    <location>
        <begin position="87"/>
        <end position="106"/>
    </location>
</feature>
<dbReference type="Pfam" id="PF05901">
    <property type="entry name" value="Excalibur"/>
    <property type="match status" value="2"/>
</dbReference>
<sequence>MPGQAYPPAPGHEFPPTVAGPAYPHGGAAPGGPAYPHAGAAPGGPAYPHAGGTPGGQPLPHGAAGYPMTVPYNAAGKPVKKPAVGKVLLGLAGVAVLFVCGAAIFAPDSPKTDNAGSVRPSAVISTEQVAASAVPVAVAPSASPGPSPSSAKATPVAPAKTTKPASARTTAKPVYYANCDAVHAAGRSNLRRSDPGYRKALDRDGDGLACESGDADEPDEPGTGDTGDSDTGEDDGGTDPRYATCAAAKRAGHGPYTKGEDPEYAWYRDADKDGVVCE</sequence>
<comment type="caution">
    <text evidence="4">The sequence shown here is derived from an EMBL/GenBank/DDBJ whole genome shotgun (WGS) entry which is preliminary data.</text>
</comment>
<evidence type="ECO:0000256" key="2">
    <source>
        <dbReference type="SAM" id="Phobius"/>
    </source>
</evidence>
<protein>
    <recommendedName>
        <fullName evidence="3">Excalibur calcium-binding domain-containing protein</fullName>
    </recommendedName>
</protein>
<evidence type="ECO:0000313" key="4">
    <source>
        <dbReference type="EMBL" id="GID68388.1"/>
    </source>
</evidence>
<organism evidence="4 5">
    <name type="scientific">Actinoplanes cyaneus</name>
    <dbReference type="NCBI Taxonomy" id="52696"/>
    <lineage>
        <taxon>Bacteria</taxon>
        <taxon>Bacillati</taxon>
        <taxon>Actinomycetota</taxon>
        <taxon>Actinomycetes</taxon>
        <taxon>Micromonosporales</taxon>
        <taxon>Micromonosporaceae</taxon>
        <taxon>Actinoplanes</taxon>
    </lineage>
</organism>
<feature type="region of interest" description="Disordered" evidence="1">
    <location>
        <begin position="189"/>
        <end position="263"/>
    </location>
</feature>
<keyword evidence="2" id="KW-0472">Membrane</keyword>
<keyword evidence="2" id="KW-0812">Transmembrane</keyword>
<dbReference type="EMBL" id="BOMH01000046">
    <property type="protein sequence ID" value="GID68388.1"/>
    <property type="molecule type" value="Genomic_DNA"/>
</dbReference>
<proteinExistence type="predicted"/>
<name>A0A919IN52_9ACTN</name>
<feature type="domain" description="Excalibur calcium-binding" evidence="3">
    <location>
        <begin position="175"/>
        <end position="211"/>
    </location>
</feature>
<feature type="region of interest" description="Disordered" evidence="1">
    <location>
        <begin position="138"/>
        <end position="168"/>
    </location>
</feature>